<dbReference type="AlphaFoldDB" id="A0AA48H4N9"/>
<dbReference type="RefSeq" id="WP_243329437.1">
    <property type="nucleotide sequence ID" value="NZ_AP027081.1"/>
</dbReference>
<proteinExistence type="predicted"/>
<dbReference type="PANTHER" id="PTHR23416">
    <property type="entry name" value="SIALIC ACID SYNTHASE-RELATED"/>
    <property type="match status" value="1"/>
</dbReference>
<dbReference type="CDD" id="cd04647">
    <property type="entry name" value="LbH_MAT_like"/>
    <property type="match status" value="1"/>
</dbReference>
<dbReference type="KEGG" id="msea:METESE_08710"/>
<keyword evidence="2" id="KW-1185">Reference proteome</keyword>
<dbReference type="InterPro" id="IPR051159">
    <property type="entry name" value="Hexapeptide_acetyltransf"/>
</dbReference>
<name>A0AA48H4N9_9BACT</name>
<dbReference type="SUPFAM" id="SSF51161">
    <property type="entry name" value="Trimeric LpxA-like enzymes"/>
    <property type="match status" value="1"/>
</dbReference>
<dbReference type="Proteomes" id="UP001228113">
    <property type="component" value="Chromosome"/>
</dbReference>
<dbReference type="Pfam" id="PF14602">
    <property type="entry name" value="Hexapep_2"/>
    <property type="match status" value="1"/>
</dbReference>
<protein>
    <submittedName>
        <fullName evidence="1">Acetyltransferase</fullName>
    </submittedName>
</protein>
<dbReference type="Gene3D" id="2.160.10.10">
    <property type="entry name" value="Hexapeptide repeat proteins"/>
    <property type="match status" value="1"/>
</dbReference>
<dbReference type="Pfam" id="PF00132">
    <property type="entry name" value="Hexapep"/>
    <property type="match status" value="1"/>
</dbReference>
<dbReference type="InterPro" id="IPR011004">
    <property type="entry name" value="Trimer_LpxA-like_sf"/>
</dbReference>
<accession>A0AA48H4N9</accession>
<dbReference type="PANTHER" id="PTHR23416:SF78">
    <property type="entry name" value="LIPOPOLYSACCHARIDE BIOSYNTHESIS O-ACETYL TRANSFERASE WBBJ-RELATED"/>
    <property type="match status" value="1"/>
</dbReference>
<sequence length="177" mass="18637">MKALLRLPAFMLYYAFARHLPGSARAYAFGAGALRRFLARFLLDGVGAGANIEHGADFGSGRGIRVGKRSGIGVNCRVGGPLDIGDDVMMAPGVVILTQNHRFDDLTVPMLDQGYVGGGAVVIEDDVWIGTNAIILPGRRLGRGSIIAAGAVVTKDVPPYAIVGGNPARLLRSRKPQ</sequence>
<dbReference type="EMBL" id="AP027081">
    <property type="protein sequence ID" value="BDU75913.1"/>
    <property type="molecule type" value="Genomic_DNA"/>
</dbReference>
<gene>
    <name evidence="1" type="ORF">METESE_08710</name>
</gene>
<evidence type="ECO:0000313" key="1">
    <source>
        <dbReference type="EMBL" id="BDU75913.1"/>
    </source>
</evidence>
<organism evidence="1 2">
    <name type="scientific">Mesoterricola sediminis</name>
    <dbReference type="NCBI Taxonomy" id="2927980"/>
    <lineage>
        <taxon>Bacteria</taxon>
        <taxon>Pseudomonadati</taxon>
        <taxon>Acidobacteriota</taxon>
        <taxon>Holophagae</taxon>
        <taxon>Holophagales</taxon>
        <taxon>Holophagaceae</taxon>
        <taxon>Mesoterricola</taxon>
    </lineage>
</organism>
<dbReference type="InterPro" id="IPR001451">
    <property type="entry name" value="Hexapep"/>
</dbReference>
<reference evidence="1" key="1">
    <citation type="journal article" date="2023" name="Int. J. Syst. Evol. Microbiol.">
        <title>Mesoterricola silvestris gen. nov., sp. nov., Mesoterricola sediminis sp. nov., Geothrix oryzae sp. nov., Geothrix edaphica sp. nov., Geothrix rubra sp. nov., and Geothrix limicola sp. nov., six novel members of Acidobacteriota isolated from soils.</title>
        <authorList>
            <person name="Itoh H."/>
            <person name="Sugisawa Y."/>
            <person name="Mise K."/>
            <person name="Xu Z."/>
            <person name="Kuniyasu M."/>
            <person name="Ushijima N."/>
            <person name="Kawano K."/>
            <person name="Kobayashi E."/>
            <person name="Shiratori Y."/>
            <person name="Masuda Y."/>
            <person name="Senoo K."/>
        </authorList>
    </citation>
    <scope>NUCLEOTIDE SEQUENCE</scope>
    <source>
        <strain evidence="1">W786</strain>
    </source>
</reference>
<evidence type="ECO:0000313" key="2">
    <source>
        <dbReference type="Proteomes" id="UP001228113"/>
    </source>
</evidence>